<evidence type="ECO:0000313" key="2">
    <source>
        <dbReference type="EnsemblMetazoa" id="AMEM001021-PA"/>
    </source>
</evidence>
<keyword evidence="3" id="KW-1185">Reference proteome</keyword>
<evidence type="ECO:0000256" key="1">
    <source>
        <dbReference type="SAM" id="Phobius"/>
    </source>
</evidence>
<dbReference type="EnsemblMetazoa" id="AMEM001021-RA">
    <property type="protein sequence ID" value="AMEM001021-PA"/>
    <property type="gene ID" value="AMEM001021"/>
</dbReference>
<feature type="transmembrane region" description="Helical" evidence="1">
    <location>
        <begin position="25"/>
        <end position="47"/>
    </location>
</feature>
<accession>A0A182UNP9</accession>
<name>A0A182UNP9_ANOME</name>
<dbReference type="VEuPathDB" id="VectorBase:AMEM001021"/>
<reference evidence="2" key="1">
    <citation type="submission" date="2020-05" db="UniProtKB">
        <authorList>
            <consortium name="EnsemblMetazoa"/>
        </authorList>
    </citation>
    <scope>IDENTIFICATION</scope>
    <source>
        <strain evidence="2">MAF</strain>
    </source>
</reference>
<dbReference type="AlphaFoldDB" id="A0A182UNP9"/>
<evidence type="ECO:0000313" key="3">
    <source>
        <dbReference type="Proteomes" id="UP000075903"/>
    </source>
</evidence>
<keyword evidence="1" id="KW-0812">Transmembrane</keyword>
<keyword evidence="1" id="KW-1133">Transmembrane helix</keyword>
<dbReference type="Proteomes" id="UP000075903">
    <property type="component" value="Unassembled WGS sequence"/>
</dbReference>
<keyword evidence="1" id="KW-0472">Membrane</keyword>
<organism evidence="2 3">
    <name type="scientific">Anopheles merus</name>
    <name type="common">Mosquito</name>
    <dbReference type="NCBI Taxonomy" id="30066"/>
    <lineage>
        <taxon>Eukaryota</taxon>
        <taxon>Metazoa</taxon>
        <taxon>Ecdysozoa</taxon>
        <taxon>Arthropoda</taxon>
        <taxon>Hexapoda</taxon>
        <taxon>Insecta</taxon>
        <taxon>Pterygota</taxon>
        <taxon>Neoptera</taxon>
        <taxon>Endopterygota</taxon>
        <taxon>Diptera</taxon>
        <taxon>Nematocera</taxon>
        <taxon>Culicoidea</taxon>
        <taxon>Culicidae</taxon>
        <taxon>Anophelinae</taxon>
        <taxon>Anopheles</taxon>
    </lineage>
</organism>
<sequence length="155" mass="16718">MSSSELLKERCWGRYGPPSGRLCDFVGSGARIIVPIAAAAGMGYVHLRCHRMLTTVRTTTTTTATMMHRWLGKLRMLPVRATAVALLACRRPATVHAAHLPVAHLLHPADLLLVMAGRHHHVHPATVRLGQPAGRWILLAVLPAQLANANALGGQ</sequence>
<protein>
    <submittedName>
        <fullName evidence="2">Uncharacterized protein</fullName>
    </submittedName>
</protein>
<proteinExistence type="predicted"/>